<dbReference type="PANTHER" id="PTHR48090">
    <property type="entry name" value="UNDECAPRENYL-PHOSPHATE 4-DEOXY-4-FORMAMIDO-L-ARABINOSE TRANSFERASE-RELATED"/>
    <property type="match status" value="1"/>
</dbReference>
<evidence type="ECO:0000256" key="1">
    <source>
        <dbReference type="SAM" id="MobiDB-lite"/>
    </source>
</evidence>
<feature type="transmembrane region" description="Helical" evidence="2">
    <location>
        <begin position="269"/>
        <end position="289"/>
    </location>
</feature>
<dbReference type="GO" id="GO:0016740">
    <property type="term" value="F:transferase activity"/>
    <property type="evidence" value="ECO:0007669"/>
    <property type="project" value="UniProtKB-KW"/>
</dbReference>
<dbReference type="InterPro" id="IPR001173">
    <property type="entry name" value="Glyco_trans_2-like"/>
</dbReference>
<feature type="domain" description="Glycosyltransferase 2-like" evidence="3">
    <location>
        <begin position="7"/>
        <end position="162"/>
    </location>
</feature>
<protein>
    <submittedName>
        <fullName evidence="4">Glycosyltransferase involved in cell wall bisynthesis</fullName>
    </submittedName>
</protein>
<dbReference type="InterPro" id="IPR029044">
    <property type="entry name" value="Nucleotide-diphossugar_trans"/>
</dbReference>
<sequence>MKLIIQIPCYNEAETLEVALNDLPKHIDGIDVIEYLIINDGSKDNTVEVAKNWGVNYVVNFRNNKGLARGFMAGLDACLRNGADIIVNTDADNQYCGADIEKLVKPILRGEAGMVVGERPIDETEHFSPLKKKLQHFGSWVVRKASKTDIPDAPSGFRAYSRHTAMRMNVINEYTYTLETIVQAGRQKMAVKSVPIRTNAELRPSRLFSSMFGYVKKSMLTIGRAFMMYKPLFFFSWISGIFGVTGVALGIRFLVYLCEGRGNGHIQSLVLASMLIIIAVLAGVIGLLADVISANRKLLEDIQFSVRKMEYGKGHEESKEENEKGHAENKEENEKGHAENKEENDCEE</sequence>
<dbReference type="Proteomes" id="UP000184301">
    <property type="component" value="Unassembled WGS sequence"/>
</dbReference>
<dbReference type="InterPro" id="IPR050256">
    <property type="entry name" value="Glycosyltransferase_2"/>
</dbReference>
<evidence type="ECO:0000256" key="2">
    <source>
        <dbReference type="SAM" id="Phobius"/>
    </source>
</evidence>
<feature type="transmembrane region" description="Helical" evidence="2">
    <location>
        <begin position="232"/>
        <end position="257"/>
    </location>
</feature>
<accession>A0A1M6JXW5</accession>
<dbReference type="CDD" id="cd04179">
    <property type="entry name" value="DPM_DPG-synthase_like"/>
    <property type="match status" value="1"/>
</dbReference>
<reference evidence="4 5" key="1">
    <citation type="submission" date="2016-11" db="EMBL/GenBank/DDBJ databases">
        <authorList>
            <person name="Jaros S."/>
            <person name="Januszkiewicz K."/>
            <person name="Wedrychowicz H."/>
        </authorList>
    </citation>
    <scope>NUCLEOTIDE SEQUENCE [LARGE SCALE GENOMIC DNA]</scope>
    <source>
        <strain evidence="4 5">DSM 15480</strain>
    </source>
</reference>
<evidence type="ECO:0000313" key="5">
    <source>
        <dbReference type="Proteomes" id="UP000184301"/>
    </source>
</evidence>
<proteinExistence type="predicted"/>
<dbReference type="Gene3D" id="3.90.550.10">
    <property type="entry name" value="Spore Coat Polysaccharide Biosynthesis Protein SpsA, Chain A"/>
    <property type="match status" value="1"/>
</dbReference>
<organism evidence="4 5">
    <name type="scientific">Hespellia stercorisuis DSM 15480</name>
    <dbReference type="NCBI Taxonomy" id="1121950"/>
    <lineage>
        <taxon>Bacteria</taxon>
        <taxon>Bacillati</taxon>
        <taxon>Bacillota</taxon>
        <taxon>Clostridia</taxon>
        <taxon>Lachnospirales</taxon>
        <taxon>Lachnospiraceae</taxon>
        <taxon>Hespellia</taxon>
    </lineage>
</organism>
<feature type="region of interest" description="Disordered" evidence="1">
    <location>
        <begin position="311"/>
        <end position="348"/>
    </location>
</feature>
<dbReference type="EMBL" id="FQZY01000010">
    <property type="protein sequence ID" value="SHJ51536.1"/>
    <property type="molecule type" value="Genomic_DNA"/>
</dbReference>
<dbReference type="PANTHER" id="PTHR48090:SF7">
    <property type="entry name" value="RFBJ PROTEIN"/>
    <property type="match status" value="1"/>
</dbReference>
<gene>
    <name evidence="4" type="ORF">SAMN02745243_00770</name>
</gene>
<dbReference type="SUPFAM" id="SSF53448">
    <property type="entry name" value="Nucleotide-diphospho-sugar transferases"/>
    <property type="match status" value="1"/>
</dbReference>
<keyword evidence="2" id="KW-1133">Transmembrane helix</keyword>
<keyword evidence="4" id="KW-0808">Transferase</keyword>
<evidence type="ECO:0000313" key="4">
    <source>
        <dbReference type="EMBL" id="SHJ51536.1"/>
    </source>
</evidence>
<keyword evidence="2" id="KW-0812">Transmembrane</keyword>
<dbReference type="OrthoDB" id="9810303at2"/>
<keyword evidence="2" id="KW-0472">Membrane</keyword>
<dbReference type="STRING" id="1121950.SAMN02745243_00770"/>
<dbReference type="Pfam" id="PF00535">
    <property type="entry name" value="Glycos_transf_2"/>
    <property type="match status" value="1"/>
</dbReference>
<keyword evidence="5" id="KW-1185">Reference proteome</keyword>
<dbReference type="RefSeq" id="WP_084533901.1">
    <property type="nucleotide sequence ID" value="NZ_FQZY01000010.1"/>
</dbReference>
<name>A0A1M6JXW5_9FIRM</name>
<dbReference type="AlphaFoldDB" id="A0A1M6JXW5"/>
<evidence type="ECO:0000259" key="3">
    <source>
        <dbReference type="Pfam" id="PF00535"/>
    </source>
</evidence>